<sequence>MAELLADPLLRSLKQSDVARFLDVTERTLRRWKKTGAPRQARLLLWAISLHGLDTLQTEADNTVALFAGMARGLAEEVDAHRRRIAHLIRLGDFGSANSPHLGFESANALRKHEVVNDQKHHADDGAPHKQQMPKRHLARP</sequence>
<feature type="compositionally biased region" description="Basic and acidic residues" evidence="1">
    <location>
        <begin position="118"/>
        <end position="128"/>
    </location>
</feature>
<evidence type="ECO:0000313" key="3">
    <source>
        <dbReference type="Proteomes" id="UP000430120"/>
    </source>
</evidence>
<evidence type="ECO:0000313" key="2">
    <source>
        <dbReference type="EMBL" id="KAB0584230.1"/>
    </source>
</evidence>
<organism evidence="2 3">
    <name type="scientific">Ideonella dechloratans</name>
    <dbReference type="NCBI Taxonomy" id="36863"/>
    <lineage>
        <taxon>Bacteria</taxon>
        <taxon>Pseudomonadati</taxon>
        <taxon>Pseudomonadota</taxon>
        <taxon>Betaproteobacteria</taxon>
        <taxon>Burkholderiales</taxon>
        <taxon>Sphaerotilaceae</taxon>
        <taxon>Ideonella</taxon>
    </lineage>
</organism>
<feature type="region of interest" description="Disordered" evidence="1">
    <location>
        <begin position="118"/>
        <end position="141"/>
    </location>
</feature>
<dbReference type="EMBL" id="VZPB01000007">
    <property type="protein sequence ID" value="KAB0584230.1"/>
    <property type="molecule type" value="Genomic_DNA"/>
</dbReference>
<protein>
    <submittedName>
        <fullName evidence="2">Uncharacterized protein</fullName>
    </submittedName>
</protein>
<accession>A0A643FFC6</accession>
<keyword evidence="3" id="KW-1185">Reference proteome</keyword>
<dbReference type="AlphaFoldDB" id="A0A643FFC6"/>
<evidence type="ECO:0000256" key="1">
    <source>
        <dbReference type="SAM" id="MobiDB-lite"/>
    </source>
</evidence>
<gene>
    <name evidence="2" type="ORF">F7Q92_04595</name>
</gene>
<proteinExistence type="predicted"/>
<dbReference type="RefSeq" id="WP_151122950.1">
    <property type="nucleotide sequence ID" value="NZ_CP088081.1"/>
</dbReference>
<feature type="compositionally biased region" description="Basic residues" evidence="1">
    <location>
        <begin position="132"/>
        <end position="141"/>
    </location>
</feature>
<comment type="caution">
    <text evidence="2">The sequence shown here is derived from an EMBL/GenBank/DDBJ whole genome shotgun (WGS) entry which is preliminary data.</text>
</comment>
<dbReference type="OrthoDB" id="8913478at2"/>
<dbReference type="Proteomes" id="UP000430120">
    <property type="component" value="Unassembled WGS sequence"/>
</dbReference>
<name>A0A643FFC6_IDEDE</name>
<reference evidence="2 3" key="1">
    <citation type="submission" date="2019-09" db="EMBL/GenBank/DDBJ databases">
        <title>Draft genome sequences of 48 bacterial type strains from the CCUG.</title>
        <authorList>
            <person name="Tunovic T."/>
            <person name="Pineiro-Iglesias B."/>
            <person name="Unosson C."/>
            <person name="Inganas E."/>
            <person name="Ohlen M."/>
            <person name="Cardew S."/>
            <person name="Jensie-Markopoulos S."/>
            <person name="Salva-Serra F."/>
            <person name="Jaen-Luchoro D."/>
            <person name="Karlsson R."/>
            <person name="Svensson-Stadler L."/>
            <person name="Chun J."/>
            <person name="Moore E."/>
        </authorList>
    </citation>
    <scope>NUCLEOTIDE SEQUENCE [LARGE SCALE GENOMIC DNA]</scope>
    <source>
        <strain evidence="2 3">CCUG 30977</strain>
    </source>
</reference>